<organism evidence="3">
    <name type="scientific">Soboliphyme baturini</name>
    <dbReference type="NCBI Taxonomy" id="241478"/>
    <lineage>
        <taxon>Eukaryota</taxon>
        <taxon>Metazoa</taxon>
        <taxon>Ecdysozoa</taxon>
        <taxon>Nematoda</taxon>
        <taxon>Enoplea</taxon>
        <taxon>Dorylaimia</taxon>
        <taxon>Dioctophymatida</taxon>
        <taxon>Dioctophymatoidea</taxon>
        <taxon>Soboliphymatidae</taxon>
        <taxon>Soboliphyme</taxon>
    </lineage>
</organism>
<sequence>MMASTVDLEVNFTKTKILRTVDSTNDPKIQWIETSIEEVENFKCLSSVLARDGNYDMEARRNGICQIPPIF</sequence>
<name>A0A183J0L7_9BILA</name>
<evidence type="ECO:0000313" key="2">
    <source>
        <dbReference type="Proteomes" id="UP000270296"/>
    </source>
</evidence>
<gene>
    <name evidence="1" type="ORF">SBAD_LOCUS9416</name>
</gene>
<dbReference type="AlphaFoldDB" id="A0A183J0L7"/>
<proteinExistence type="predicted"/>
<accession>A0A183J0L7</accession>
<reference evidence="1 2" key="2">
    <citation type="submission" date="2018-11" db="EMBL/GenBank/DDBJ databases">
        <authorList>
            <consortium name="Pathogen Informatics"/>
        </authorList>
    </citation>
    <scope>NUCLEOTIDE SEQUENCE [LARGE SCALE GENOMIC DNA]</scope>
</reference>
<dbReference type="EMBL" id="UZAM01012692">
    <property type="protein sequence ID" value="VDP23015.1"/>
    <property type="molecule type" value="Genomic_DNA"/>
</dbReference>
<keyword evidence="2" id="KW-1185">Reference proteome</keyword>
<protein>
    <submittedName>
        <fullName evidence="3">Ovule protein</fullName>
    </submittedName>
</protein>
<dbReference type="OrthoDB" id="5807916at2759"/>
<evidence type="ECO:0000313" key="3">
    <source>
        <dbReference type="WBParaSite" id="SBAD_0000975801-mRNA-1"/>
    </source>
</evidence>
<evidence type="ECO:0000313" key="1">
    <source>
        <dbReference type="EMBL" id="VDP23015.1"/>
    </source>
</evidence>
<reference evidence="3" key="1">
    <citation type="submission" date="2016-06" db="UniProtKB">
        <authorList>
            <consortium name="WormBaseParasite"/>
        </authorList>
    </citation>
    <scope>IDENTIFICATION</scope>
</reference>
<dbReference type="WBParaSite" id="SBAD_0000975801-mRNA-1">
    <property type="protein sequence ID" value="SBAD_0000975801-mRNA-1"/>
    <property type="gene ID" value="SBAD_0000975801"/>
</dbReference>
<dbReference type="Proteomes" id="UP000270296">
    <property type="component" value="Unassembled WGS sequence"/>
</dbReference>